<dbReference type="Pfam" id="PF13175">
    <property type="entry name" value="AAA_15"/>
    <property type="match status" value="1"/>
</dbReference>
<keyword evidence="4" id="KW-1185">Reference proteome</keyword>
<dbReference type="InterPro" id="IPR027417">
    <property type="entry name" value="P-loop_NTPase"/>
</dbReference>
<dbReference type="PANTHER" id="PTHR41259:SF1">
    <property type="entry name" value="DOUBLE-STRAND BREAK REPAIR RAD50 ATPASE, PUTATIVE-RELATED"/>
    <property type="match status" value="1"/>
</dbReference>
<dbReference type="KEGG" id="tvl:FAZ95_00920"/>
<evidence type="ECO:0000259" key="2">
    <source>
        <dbReference type="Pfam" id="PF13175"/>
    </source>
</evidence>
<protein>
    <submittedName>
        <fullName evidence="3">GTP-binding protein</fullName>
    </submittedName>
</protein>
<name>A0A4V1EGT3_9BURK</name>
<dbReference type="SUPFAM" id="SSF52540">
    <property type="entry name" value="P-loop containing nucleoside triphosphate hydrolases"/>
    <property type="match status" value="1"/>
</dbReference>
<organism evidence="3 4">
    <name type="scientific">Trinickia violacea</name>
    <dbReference type="NCBI Taxonomy" id="2571746"/>
    <lineage>
        <taxon>Bacteria</taxon>
        <taxon>Pseudomonadati</taxon>
        <taxon>Pseudomonadota</taxon>
        <taxon>Betaproteobacteria</taxon>
        <taxon>Burkholderiales</taxon>
        <taxon>Burkholderiaceae</taxon>
        <taxon>Trinickia</taxon>
    </lineage>
</organism>
<accession>A0A4V1EGT3</accession>
<dbReference type="InterPro" id="IPR041685">
    <property type="entry name" value="AAA_GajA/Old/RecF-like"/>
</dbReference>
<gene>
    <name evidence="3" type="ORF">FAZ95_00920</name>
</gene>
<evidence type="ECO:0000256" key="1">
    <source>
        <dbReference type="SAM" id="Coils"/>
    </source>
</evidence>
<dbReference type="RefSeq" id="WP_137330712.1">
    <property type="nucleotide sequence ID" value="NZ_CP040077.1"/>
</dbReference>
<evidence type="ECO:0000313" key="3">
    <source>
        <dbReference type="EMBL" id="QCP47870.1"/>
    </source>
</evidence>
<dbReference type="OrthoDB" id="9764467at2"/>
<dbReference type="Gene3D" id="3.40.50.300">
    <property type="entry name" value="P-loop containing nucleotide triphosphate hydrolases"/>
    <property type="match status" value="2"/>
</dbReference>
<reference evidence="3 4" key="1">
    <citation type="submission" date="2019-05" db="EMBL/GenBank/DDBJ databases">
        <title>Burkholderia sp. DHOD12, isolated from subtropical forest soil.</title>
        <authorList>
            <person name="Gao Z.-H."/>
            <person name="Qiu L.-H."/>
        </authorList>
    </citation>
    <scope>NUCLEOTIDE SEQUENCE [LARGE SCALE GENOMIC DNA]</scope>
    <source>
        <strain evidence="3 4">DHOD12</strain>
    </source>
</reference>
<feature type="coiled-coil region" evidence="1">
    <location>
        <begin position="202"/>
        <end position="236"/>
    </location>
</feature>
<dbReference type="PANTHER" id="PTHR41259">
    <property type="entry name" value="DOUBLE-STRAND BREAK REPAIR RAD50 ATPASE, PUTATIVE-RELATED"/>
    <property type="match status" value="1"/>
</dbReference>
<feature type="domain" description="Endonuclease GajA/Old nuclease/RecF-like AAA" evidence="2">
    <location>
        <begin position="1"/>
        <end position="347"/>
    </location>
</feature>
<feature type="coiled-coil region" evidence="1">
    <location>
        <begin position="332"/>
        <end position="392"/>
    </location>
</feature>
<dbReference type="AlphaFoldDB" id="A0A4V1EGT3"/>
<feature type="coiled-coil region" evidence="1">
    <location>
        <begin position="702"/>
        <end position="729"/>
    </location>
</feature>
<keyword evidence="1" id="KW-0175">Coiled coil</keyword>
<dbReference type="EMBL" id="CP040077">
    <property type="protein sequence ID" value="QCP47870.1"/>
    <property type="molecule type" value="Genomic_DNA"/>
</dbReference>
<sequence>MILESIGIQDFRKLADRLVIDELTPGLNLICGPNEAGKSTIAEAIRIAFLERYKVSGLGGLVPKSRPDGQPTVEVSFDIRGVKHTLKKQFVRKQRCELRIGTQVFTEDEAEEELAKLVGFSRAERGASRPEHAGIPGLLWVRQGQTNDVRDPGGHASGYIREALSKLAGGETSRGDDALINKVQGELFKLLTEKAKKPTGSLAAVEADLSRLQNERDTLEQQLRNFDEDINRLGTLQAEFGEVQRSRPWEALQEKAAAALKRAESFDQMERKHKELAQKLEIAVMEHKALLQQEQLAVELETSAKNDSEALEAALAAAGQAGEAYQRAADCVATAQKANDEANALLETANAAVLANELKRQLEAQRSDISRIEEALGKATEASEVVRELTRQAALTEIDAEKMKTLQAVCDQMVPLQARRDAALTRIEYRLTGTITVDGAPVEGEGVVLLDGQKTIGLPGLGELVIIPGVSDVSELIAALQDLETERGKLLLELGVSSLVDAVERHTRWKSLTAEKTSHAKILDAHAPKGLDALRTELEQARGRLAATQERLQGLPDVSSALPVADAKASFDTARIQLEAARTTLMSASEAKTQTAAGASGIRERLEGSEARLKDPEFVARRQRCQTDLVDKASHISEYKRNLEMSTQQLDIAKLDDPRTEAERYTQSATLMRAEQLARQQKISSLRVQLETLGGTGLGDRLAQTVATIDQAESRRGELRRRADALNLLESVLVEERDAAVAALRKPLTGRIEHYLKRIFPTGEMTVDDGLTPVGLLRGSQFETLDSLSYGTQEQLGFLARLAYADLLQSAGKPTLLLFDDAVVHTDDARRDAIKRALLDAASRHQILVFTCHPSAWNDLGVKQRHLEDLKAASRAAA</sequence>
<evidence type="ECO:0000313" key="4">
    <source>
        <dbReference type="Proteomes" id="UP000298656"/>
    </source>
</evidence>
<dbReference type="Proteomes" id="UP000298656">
    <property type="component" value="Chromosome 1"/>
</dbReference>
<proteinExistence type="predicted"/>